<dbReference type="EMBL" id="RRYP01023788">
    <property type="protein sequence ID" value="TNV72173.1"/>
    <property type="molecule type" value="Genomic_DNA"/>
</dbReference>
<evidence type="ECO:0000313" key="1">
    <source>
        <dbReference type="EMBL" id="TNV72173.1"/>
    </source>
</evidence>
<evidence type="ECO:0000313" key="2">
    <source>
        <dbReference type="Proteomes" id="UP000785679"/>
    </source>
</evidence>
<name>A0A8J8NBZ5_HALGN</name>
<dbReference type="Proteomes" id="UP000785679">
    <property type="component" value="Unassembled WGS sequence"/>
</dbReference>
<gene>
    <name evidence="1" type="ORF">FGO68_gene17679</name>
</gene>
<comment type="caution">
    <text evidence="1">The sequence shown here is derived from an EMBL/GenBank/DDBJ whole genome shotgun (WGS) entry which is preliminary data.</text>
</comment>
<organism evidence="1 2">
    <name type="scientific">Halteria grandinella</name>
    <dbReference type="NCBI Taxonomy" id="5974"/>
    <lineage>
        <taxon>Eukaryota</taxon>
        <taxon>Sar</taxon>
        <taxon>Alveolata</taxon>
        <taxon>Ciliophora</taxon>
        <taxon>Intramacronucleata</taxon>
        <taxon>Spirotrichea</taxon>
        <taxon>Stichotrichia</taxon>
        <taxon>Sporadotrichida</taxon>
        <taxon>Halteriidae</taxon>
        <taxon>Halteria</taxon>
    </lineage>
</organism>
<reference evidence="1" key="1">
    <citation type="submission" date="2019-06" db="EMBL/GenBank/DDBJ databases">
        <authorList>
            <person name="Zheng W."/>
        </authorList>
    </citation>
    <scope>NUCLEOTIDE SEQUENCE</scope>
    <source>
        <strain evidence="1">QDHG01</strain>
    </source>
</reference>
<protein>
    <submittedName>
        <fullName evidence="1">Uncharacterized protein</fullName>
    </submittedName>
</protein>
<proteinExistence type="predicted"/>
<keyword evidence="2" id="KW-1185">Reference proteome</keyword>
<dbReference type="AlphaFoldDB" id="A0A8J8NBZ5"/>
<accession>A0A8J8NBZ5</accession>
<sequence>MPSWIFIRLRQSENSSQSSTSPMFFKQSKQPTFLLNAFSLGVSLSNLIVSPFAKLSATFSSQQDQISCLSSVSASIFAPREFCSH</sequence>